<dbReference type="Pfam" id="PF03372">
    <property type="entry name" value="Exo_endo_phos"/>
    <property type="match status" value="1"/>
</dbReference>
<accession>A0ABV2Z2H3</accession>
<name>A0ABV2Z2H3_9ACTN</name>
<dbReference type="SUPFAM" id="SSF56219">
    <property type="entry name" value="DNase I-like"/>
    <property type="match status" value="1"/>
</dbReference>
<keyword evidence="2" id="KW-0540">Nuclease</keyword>
<dbReference type="Gene3D" id="3.60.10.10">
    <property type="entry name" value="Endonuclease/exonuclease/phosphatase"/>
    <property type="match status" value="1"/>
</dbReference>
<comment type="caution">
    <text evidence="2">The sequence shown here is derived from an EMBL/GenBank/DDBJ whole genome shotgun (WGS) entry which is preliminary data.</text>
</comment>
<reference evidence="2 3" key="1">
    <citation type="submission" date="2024-06" db="EMBL/GenBank/DDBJ databases">
        <title>The Natural Products Discovery Center: Release of the First 8490 Sequenced Strains for Exploring Actinobacteria Biosynthetic Diversity.</title>
        <authorList>
            <person name="Kalkreuter E."/>
            <person name="Kautsar S.A."/>
            <person name="Yang D."/>
            <person name="Bader C.D."/>
            <person name="Teijaro C.N."/>
            <person name="Fluegel L."/>
            <person name="Davis C.M."/>
            <person name="Simpson J.R."/>
            <person name="Lauterbach L."/>
            <person name="Steele A.D."/>
            <person name="Gui C."/>
            <person name="Meng S."/>
            <person name="Li G."/>
            <person name="Viehrig K."/>
            <person name="Ye F."/>
            <person name="Su P."/>
            <person name="Kiefer A.F."/>
            <person name="Nichols A."/>
            <person name="Cepeda A.J."/>
            <person name="Yan W."/>
            <person name="Fan B."/>
            <person name="Jiang Y."/>
            <person name="Adhikari A."/>
            <person name="Zheng C.-J."/>
            <person name="Schuster L."/>
            <person name="Cowan T.M."/>
            <person name="Smanski M.J."/>
            <person name="Chevrette M.G."/>
            <person name="De Carvalho L.P.S."/>
            <person name="Shen B."/>
        </authorList>
    </citation>
    <scope>NUCLEOTIDE SEQUENCE [LARGE SCALE GENOMIC DNA]</scope>
    <source>
        <strain evidence="2 3">NPDC033039</strain>
    </source>
</reference>
<organism evidence="2 3">
    <name type="scientific">Streptomyces catenulae</name>
    <dbReference type="NCBI Taxonomy" id="66875"/>
    <lineage>
        <taxon>Bacteria</taxon>
        <taxon>Bacillati</taxon>
        <taxon>Actinomycetota</taxon>
        <taxon>Actinomycetes</taxon>
        <taxon>Kitasatosporales</taxon>
        <taxon>Streptomycetaceae</taxon>
        <taxon>Streptomyces</taxon>
    </lineage>
</organism>
<dbReference type="InterPro" id="IPR036691">
    <property type="entry name" value="Endo/exonu/phosph_ase_sf"/>
</dbReference>
<sequence length="276" mass="30603">MPTTTPELLRVGTYNIRDGGALDPQDFERQLDLIAGLAILGVQEAKHWDRDRQRRLRRAAHILGMEPLLTPSANHGCHLVLFIRTPRVQVIEHTPDIADGALHHAASRTLVEIDGHRITVLHTHLNPFSPEMRLAETGWLTEYAEEGRRTLLLGDLNTIGADDPDDDWSTIPRHLYSRHREIRPDGMYDGADRRAIRALSVAGYADPSTHLGVPAAPTTGHWPGAEEWMRRSDYVLLSEALTPALTDWTVIDTPAARALSDHLPGIATLDLGALVP</sequence>
<proteinExistence type="predicted"/>
<dbReference type="RefSeq" id="WP_030285020.1">
    <property type="nucleotide sequence ID" value="NZ_JBEZVI010000015.1"/>
</dbReference>
<keyword evidence="2" id="KW-0255">Endonuclease</keyword>
<feature type="domain" description="Endonuclease/exonuclease/phosphatase" evidence="1">
    <location>
        <begin position="13"/>
        <end position="262"/>
    </location>
</feature>
<evidence type="ECO:0000259" key="1">
    <source>
        <dbReference type="Pfam" id="PF03372"/>
    </source>
</evidence>
<keyword evidence="2" id="KW-0378">Hydrolase</keyword>
<dbReference type="EMBL" id="JBEZVI010000015">
    <property type="protein sequence ID" value="MEU3712200.1"/>
    <property type="molecule type" value="Genomic_DNA"/>
</dbReference>
<dbReference type="GO" id="GO:0004519">
    <property type="term" value="F:endonuclease activity"/>
    <property type="evidence" value="ECO:0007669"/>
    <property type="project" value="UniProtKB-KW"/>
</dbReference>
<keyword evidence="3" id="KW-1185">Reference proteome</keyword>
<gene>
    <name evidence="2" type="ORF">AB0E61_19170</name>
</gene>
<dbReference type="Proteomes" id="UP001550853">
    <property type="component" value="Unassembled WGS sequence"/>
</dbReference>
<evidence type="ECO:0000313" key="2">
    <source>
        <dbReference type="EMBL" id="MEU3712200.1"/>
    </source>
</evidence>
<protein>
    <submittedName>
        <fullName evidence="2">Endonuclease/exonuclease/phosphatase family protein</fullName>
    </submittedName>
</protein>
<evidence type="ECO:0000313" key="3">
    <source>
        <dbReference type="Proteomes" id="UP001550853"/>
    </source>
</evidence>
<dbReference type="InterPro" id="IPR005135">
    <property type="entry name" value="Endo/exonuclease/phosphatase"/>
</dbReference>